<evidence type="ECO:0000313" key="2">
    <source>
        <dbReference type="Proteomes" id="UP000234681"/>
    </source>
</evidence>
<reference evidence="1 2" key="1">
    <citation type="submission" date="2005-09" db="EMBL/GenBank/DDBJ databases">
        <authorList>
            <person name="Mural R.J."/>
            <person name="Li P.W."/>
            <person name="Adams M.D."/>
            <person name="Amanatides P.G."/>
            <person name="Baden-Tillson H."/>
            <person name="Barnstead M."/>
            <person name="Chin S.H."/>
            <person name="Dew I."/>
            <person name="Evans C.A."/>
            <person name="Ferriera S."/>
            <person name="Flanigan M."/>
            <person name="Fosler C."/>
            <person name="Glodek A."/>
            <person name="Gu Z."/>
            <person name="Holt R.A."/>
            <person name="Jennings D."/>
            <person name="Kraft C.L."/>
            <person name="Lu F."/>
            <person name="Nguyen T."/>
            <person name="Nusskern D.R."/>
            <person name="Pfannkoch C.M."/>
            <person name="Sitter C."/>
            <person name="Sutton G.G."/>
            <person name="Venter J.C."/>
            <person name="Wang Z."/>
            <person name="Woodage T."/>
            <person name="Zheng X.H."/>
            <person name="Zhong F."/>
        </authorList>
    </citation>
    <scope>NUCLEOTIDE SEQUENCE [LARGE SCALE GENOMIC DNA]</scope>
    <source>
        <strain>BN</strain>
        <strain evidence="2">Sprague-Dawley</strain>
    </source>
</reference>
<organism evidence="1 2">
    <name type="scientific">Rattus norvegicus</name>
    <name type="common">Rat</name>
    <dbReference type="NCBI Taxonomy" id="10116"/>
    <lineage>
        <taxon>Eukaryota</taxon>
        <taxon>Metazoa</taxon>
        <taxon>Chordata</taxon>
        <taxon>Craniata</taxon>
        <taxon>Vertebrata</taxon>
        <taxon>Euteleostomi</taxon>
        <taxon>Mammalia</taxon>
        <taxon>Eutheria</taxon>
        <taxon>Euarchontoglires</taxon>
        <taxon>Glires</taxon>
        <taxon>Rodentia</taxon>
        <taxon>Myomorpha</taxon>
        <taxon>Muroidea</taxon>
        <taxon>Muridae</taxon>
        <taxon>Murinae</taxon>
        <taxon>Rattus</taxon>
    </lineage>
</organism>
<name>A6JRA4_RAT</name>
<dbReference type="EMBL" id="CH473997">
    <property type="protein sequence ID" value="EDL91833.1"/>
    <property type="molecule type" value="Genomic_DNA"/>
</dbReference>
<proteinExistence type="predicted"/>
<gene>
    <name evidence="1" type="ORF">rCG_55450</name>
</gene>
<dbReference type="AlphaFoldDB" id="A6JRA4"/>
<protein>
    <submittedName>
        <fullName evidence="1">RCG55450</fullName>
    </submittedName>
</protein>
<sequence length="47" mass="5509">MVGRRRNPLWPWRTPAHGKVLPTARMGLPPQLNLSGYCRHDQKWSSR</sequence>
<evidence type="ECO:0000313" key="1">
    <source>
        <dbReference type="EMBL" id="EDL91833.1"/>
    </source>
</evidence>
<accession>A6JRA4</accession>
<dbReference type="Proteomes" id="UP000234681">
    <property type="component" value="Chromosome 9"/>
</dbReference>